<comment type="caution">
    <text evidence="1">The sequence shown here is derived from an EMBL/GenBank/DDBJ whole genome shotgun (WGS) entry which is preliminary data.</text>
</comment>
<accession>A0A9X4B4X8</accession>
<sequence>MKFYEFDKYEYYALIGAENEDNAIVGYIEVVADIEEEEKNLYPNEISIKEALKRYVKATIEGCETEKEKTRDFHKQISNFEKYVSKGIEPYIVFLIDGGLY</sequence>
<name>A0A9X4B4X8_9CLOT</name>
<protein>
    <submittedName>
        <fullName evidence="1">Uncharacterized protein</fullName>
    </submittedName>
</protein>
<reference evidence="1" key="1">
    <citation type="submission" date="2022-05" db="EMBL/GenBank/DDBJ databases">
        <title>Draft genome sequence of Clostridium tertium strain CP3 isolated from Peru.</title>
        <authorList>
            <person name="Hurtado R."/>
            <person name="Lima L."/>
            <person name="Sousa T."/>
            <person name="Jaiswal A.K."/>
            <person name="Tiwari S."/>
            <person name="Maturrano L."/>
            <person name="Brenig B."/>
            <person name="Azevedo V."/>
        </authorList>
    </citation>
    <scope>NUCLEOTIDE SEQUENCE</scope>
    <source>
        <strain evidence="1">CP3</strain>
    </source>
</reference>
<evidence type="ECO:0000313" key="1">
    <source>
        <dbReference type="EMBL" id="MDC4242678.1"/>
    </source>
</evidence>
<proteinExistence type="predicted"/>
<keyword evidence="2" id="KW-1185">Reference proteome</keyword>
<dbReference type="Proteomes" id="UP001141183">
    <property type="component" value="Unassembled WGS sequence"/>
</dbReference>
<dbReference type="RefSeq" id="WP_272470927.1">
    <property type="nucleotide sequence ID" value="NZ_JAMRYU010000080.1"/>
</dbReference>
<dbReference type="EMBL" id="JAMRYU010000080">
    <property type="protein sequence ID" value="MDC4242678.1"/>
    <property type="molecule type" value="Genomic_DNA"/>
</dbReference>
<gene>
    <name evidence="1" type="ORF">NE398_21395</name>
</gene>
<dbReference type="AlphaFoldDB" id="A0A9X4B4X8"/>
<evidence type="ECO:0000313" key="2">
    <source>
        <dbReference type="Proteomes" id="UP001141183"/>
    </source>
</evidence>
<organism evidence="1 2">
    <name type="scientific">Clostridium tertium</name>
    <dbReference type="NCBI Taxonomy" id="1559"/>
    <lineage>
        <taxon>Bacteria</taxon>
        <taxon>Bacillati</taxon>
        <taxon>Bacillota</taxon>
        <taxon>Clostridia</taxon>
        <taxon>Eubacteriales</taxon>
        <taxon>Clostridiaceae</taxon>
        <taxon>Clostridium</taxon>
    </lineage>
</organism>